<accession>A0A821NUX2</accession>
<organism evidence="1 2">
    <name type="scientific">Rotaria socialis</name>
    <dbReference type="NCBI Taxonomy" id="392032"/>
    <lineage>
        <taxon>Eukaryota</taxon>
        <taxon>Metazoa</taxon>
        <taxon>Spiralia</taxon>
        <taxon>Gnathifera</taxon>
        <taxon>Rotifera</taxon>
        <taxon>Eurotatoria</taxon>
        <taxon>Bdelloidea</taxon>
        <taxon>Philodinida</taxon>
        <taxon>Philodinidae</taxon>
        <taxon>Rotaria</taxon>
    </lineage>
</organism>
<comment type="caution">
    <text evidence="1">The sequence shown here is derived from an EMBL/GenBank/DDBJ whole genome shotgun (WGS) entry which is preliminary data.</text>
</comment>
<feature type="non-terminal residue" evidence="1">
    <location>
        <position position="75"/>
    </location>
</feature>
<evidence type="ECO:0000313" key="1">
    <source>
        <dbReference type="EMBL" id="CAF4790522.1"/>
    </source>
</evidence>
<dbReference type="EMBL" id="CAJOBP010046220">
    <property type="protein sequence ID" value="CAF4790522.1"/>
    <property type="molecule type" value="Genomic_DNA"/>
</dbReference>
<protein>
    <submittedName>
        <fullName evidence="1">Uncharacterized protein</fullName>
    </submittedName>
</protein>
<dbReference type="AlphaFoldDB" id="A0A821NUX2"/>
<keyword evidence="2" id="KW-1185">Reference proteome</keyword>
<dbReference type="Proteomes" id="UP000663873">
    <property type="component" value="Unassembled WGS sequence"/>
</dbReference>
<gene>
    <name evidence="1" type="ORF">UJA718_LOCUS40814</name>
</gene>
<sequence>MATPAARMYRGGKLQRLKNDNFCKPYRCRLPCLKVVIDPKSRLRRCYVGQSQELITLSHEEKVVLLVGETGTGKT</sequence>
<evidence type="ECO:0000313" key="2">
    <source>
        <dbReference type="Proteomes" id="UP000663873"/>
    </source>
</evidence>
<proteinExistence type="predicted"/>
<reference evidence="1" key="1">
    <citation type="submission" date="2021-02" db="EMBL/GenBank/DDBJ databases">
        <authorList>
            <person name="Nowell W R."/>
        </authorList>
    </citation>
    <scope>NUCLEOTIDE SEQUENCE</scope>
</reference>
<name>A0A821NUX2_9BILA</name>